<feature type="compositionally biased region" description="Polar residues" evidence="2">
    <location>
        <begin position="30"/>
        <end position="39"/>
    </location>
</feature>
<evidence type="ECO:0000256" key="1">
    <source>
        <dbReference type="SAM" id="Coils"/>
    </source>
</evidence>
<feature type="compositionally biased region" description="Polar residues" evidence="2">
    <location>
        <begin position="361"/>
        <end position="372"/>
    </location>
</feature>
<evidence type="ECO:0000256" key="2">
    <source>
        <dbReference type="SAM" id="MobiDB-lite"/>
    </source>
</evidence>
<gene>
    <name evidence="3" type="ORF">BJ875DRAFT_438057</name>
</gene>
<feature type="region of interest" description="Disordered" evidence="2">
    <location>
        <begin position="309"/>
        <end position="379"/>
    </location>
</feature>
<comment type="caution">
    <text evidence="3">The sequence shown here is derived from an EMBL/GenBank/DDBJ whole genome shotgun (WGS) entry which is preliminary data.</text>
</comment>
<feature type="region of interest" description="Disordered" evidence="2">
    <location>
        <begin position="1"/>
        <end position="141"/>
    </location>
</feature>
<dbReference type="OrthoDB" id="3539496at2759"/>
<feature type="compositionally biased region" description="Basic and acidic residues" evidence="2">
    <location>
        <begin position="324"/>
        <end position="343"/>
    </location>
</feature>
<feature type="compositionally biased region" description="Polar residues" evidence="2">
    <location>
        <begin position="635"/>
        <end position="645"/>
    </location>
</feature>
<feature type="compositionally biased region" description="Basic and acidic residues" evidence="2">
    <location>
        <begin position="1"/>
        <end position="18"/>
    </location>
</feature>
<accession>A0A9P7YQI0</accession>
<feature type="region of interest" description="Disordered" evidence="2">
    <location>
        <begin position="616"/>
        <end position="660"/>
    </location>
</feature>
<reference evidence="3" key="1">
    <citation type="journal article" date="2021" name="IMA Fungus">
        <title>Genomic characterization of three marine fungi, including Emericellopsis atlantica sp. nov. with signatures of a generalist lifestyle and marine biomass degradation.</title>
        <authorList>
            <person name="Hagestad O.C."/>
            <person name="Hou L."/>
            <person name="Andersen J.H."/>
            <person name="Hansen E.H."/>
            <person name="Altermark B."/>
            <person name="Li C."/>
            <person name="Kuhnert E."/>
            <person name="Cox R.J."/>
            <person name="Crous P.W."/>
            <person name="Spatafora J.W."/>
            <person name="Lail K."/>
            <person name="Amirebrahimi M."/>
            <person name="Lipzen A."/>
            <person name="Pangilinan J."/>
            <person name="Andreopoulos W."/>
            <person name="Hayes R.D."/>
            <person name="Ng V."/>
            <person name="Grigoriev I.V."/>
            <person name="Jackson S.A."/>
            <person name="Sutton T.D.S."/>
            <person name="Dobson A.D.W."/>
            <person name="Rama T."/>
        </authorList>
    </citation>
    <scope>NUCLEOTIDE SEQUENCE</scope>
    <source>
        <strain evidence="3">TRa018bII</strain>
    </source>
</reference>
<evidence type="ECO:0000313" key="3">
    <source>
        <dbReference type="EMBL" id="KAG9237880.1"/>
    </source>
</evidence>
<keyword evidence="4" id="KW-1185">Reference proteome</keyword>
<feature type="coiled-coil region" evidence="1">
    <location>
        <begin position="527"/>
        <end position="561"/>
    </location>
</feature>
<name>A0A9P7YQI0_9HELO</name>
<sequence>METEVRAGEGPHREEGSQERIPFVIFGTQDRPNNASQLDPRTKSFMRDFPISKIPPLKTSGSLQEVPPKAAPTKDTEPPRALISNELPSSLGTPGGSPSNSQRPSIKTAESETVVEHARELHNWGAKEEKETSFSGIGKNGPHNAISDRFARFSSVNSSPAAPRGHKARVPSWRATVTPAEEKIDMCVLQIVKFIRNLYQQSKLDDQAMSKLFFDANREIVRSWPYHDDAPCKNPSQKTLCEKVDLIHATLIAYDAATKDDVLMEKSQELAERCIEFGKEWESSTRRDLGVAKACKDGEAQELEEEIAENNETMEYIAPHSGTKLRDNGGDEEDACKFELPDPKRRKKGPPSKSKPRSKSLANQPSKSTPSTIPEEHHFSHNIISETLDRELQKIGHRLDQIVHSVQPNNLQDVIKVLEMHAIMLQDIRCAIVGDDSKVRPDTHAERSANASAKSTGLLMLSKYLVDWKDDCGSKIDRIESGVNAIYDKDADAINGNLMESCGRIEEKLNTLESHLPTTSDGFTQRTTSLEAEKAKLAAQLEKLQIEHEERRSQAEVAKGEVQRLQGEVQGLEHGFRTVISKLAELQNNAEVKSDPAAWIDEAWDSAMDGFWPQGDPSVPAIGESEREDGKGTKTGASTIMSTKPQVKKARRANGSGTGTGACVIL</sequence>
<feature type="compositionally biased region" description="Low complexity" evidence="2">
    <location>
        <begin position="88"/>
        <end position="101"/>
    </location>
</feature>
<feature type="compositionally biased region" description="Basic residues" evidence="2">
    <location>
        <begin position="344"/>
        <end position="358"/>
    </location>
</feature>
<dbReference type="EMBL" id="MU251379">
    <property type="protein sequence ID" value="KAG9237880.1"/>
    <property type="molecule type" value="Genomic_DNA"/>
</dbReference>
<protein>
    <submittedName>
        <fullName evidence="3">Uncharacterized protein</fullName>
    </submittedName>
</protein>
<dbReference type="Proteomes" id="UP000824998">
    <property type="component" value="Unassembled WGS sequence"/>
</dbReference>
<proteinExistence type="predicted"/>
<organism evidence="3 4">
    <name type="scientific">Amylocarpus encephaloides</name>
    <dbReference type="NCBI Taxonomy" id="45428"/>
    <lineage>
        <taxon>Eukaryota</taxon>
        <taxon>Fungi</taxon>
        <taxon>Dikarya</taxon>
        <taxon>Ascomycota</taxon>
        <taxon>Pezizomycotina</taxon>
        <taxon>Leotiomycetes</taxon>
        <taxon>Helotiales</taxon>
        <taxon>Helotiales incertae sedis</taxon>
        <taxon>Amylocarpus</taxon>
    </lineage>
</organism>
<evidence type="ECO:0000313" key="4">
    <source>
        <dbReference type="Proteomes" id="UP000824998"/>
    </source>
</evidence>
<feature type="compositionally biased region" description="Basic and acidic residues" evidence="2">
    <location>
        <begin position="114"/>
        <end position="132"/>
    </location>
</feature>
<dbReference type="AlphaFoldDB" id="A0A9P7YQI0"/>
<keyword evidence="1" id="KW-0175">Coiled coil</keyword>